<reference evidence="3 4" key="1">
    <citation type="submission" date="2024-11" db="EMBL/GenBank/DDBJ databases">
        <title>A near-complete genome assembly of Cinchona calisaya.</title>
        <authorList>
            <person name="Lian D.C."/>
            <person name="Zhao X.W."/>
            <person name="Wei L."/>
        </authorList>
    </citation>
    <scope>NUCLEOTIDE SEQUENCE [LARGE SCALE GENOMIC DNA]</scope>
    <source>
        <tissue evidence="3">Nenye</tissue>
    </source>
</reference>
<dbReference type="InterPro" id="IPR050796">
    <property type="entry name" value="SCF_F-box_component"/>
</dbReference>
<dbReference type="InterPro" id="IPR036047">
    <property type="entry name" value="F-box-like_dom_sf"/>
</dbReference>
<evidence type="ECO:0000313" key="4">
    <source>
        <dbReference type="Proteomes" id="UP001630127"/>
    </source>
</evidence>
<dbReference type="Pfam" id="PF00646">
    <property type="entry name" value="F-box"/>
    <property type="match status" value="1"/>
</dbReference>
<keyword evidence="4" id="KW-1185">Reference proteome</keyword>
<sequence length="383" mass="43752">MSDFLPQEIIRKICFSLPTETVGKCRCVCLSWNIMLSDPNFIEAHSKINYPHYLNNVILISSANTSHLFSITLPADAGVLAAPVAKTINLVQFRQVLWENIVGSCRGLILMLGEEQQRLDCKKHDKQVIVYEKYLTNPTTLKIVKVPTNPFTLDMKKTTVNGFDYLNLHGFGYDCTSDDFKIVTLYSISNYRIHPSPSNKNNWAIDVFSLNSGIWRRLSISLDDDYWPPYVTNGPYTVVAAFRLNQENFEYFKAPTGIVIDYRTSTQLVNLGEKLGIVVNDFSDDYILWTMESYGAGKSWTKVLVSRATKRFASSFEPICLLSEDEILVSLGFRRKKLAVYNLKDKIWRDVLVTEMPHLHTVMAFEKTLISPNFPRDQNLGQD</sequence>
<evidence type="ECO:0000259" key="1">
    <source>
        <dbReference type="Pfam" id="PF00646"/>
    </source>
</evidence>
<dbReference type="NCBIfam" id="TIGR01640">
    <property type="entry name" value="F_box_assoc_1"/>
    <property type="match status" value="1"/>
</dbReference>
<gene>
    <name evidence="3" type="ORF">ACH5RR_031114</name>
</gene>
<feature type="domain" description="F-box" evidence="1">
    <location>
        <begin position="5"/>
        <end position="41"/>
    </location>
</feature>
<dbReference type="EMBL" id="JBJUIK010000013">
    <property type="protein sequence ID" value="KAL3505732.1"/>
    <property type="molecule type" value="Genomic_DNA"/>
</dbReference>
<evidence type="ECO:0008006" key="5">
    <source>
        <dbReference type="Google" id="ProtNLM"/>
    </source>
</evidence>
<dbReference type="InterPro" id="IPR001810">
    <property type="entry name" value="F-box_dom"/>
</dbReference>
<proteinExistence type="predicted"/>
<protein>
    <recommendedName>
        <fullName evidence="5">F-box domain-containing protein</fullName>
    </recommendedName>
</protein>
<dbReference type="AlphaFoldDB" id="A0ABD2YH99"/>
<name>A0ABD2YH99_9GENT</name>
<comment type="caution">
    <text evidence="3">The sequence shown here is derived from an EMBL/GenBank/DDBJ whole genome shotgun (WGS) entry which is preliminary data.</text>
</comment>
<feature type="domain" description="F-box associated beta-propeller type 3" evidence="2">
    <location>
        <begin position="99"/>
        <end position="358"/>
    </location>
</feature>
<dbReference type="PANTHER" id="PTHR31672:SF13">
    <property type="entry name" value="F-BOX PROTEIN CPR30-LIKE"/>
    <property type="match status" value="1"/>
</dbReference>
<dbReference type="Proteomes" id="UP001630127">
    <property type="component" value="Unassembled WGS sequence"/>
</dbReference>
<evidence type="ECO:0000259" key="2">
    <source>
        <dbReference type="Pfam" id="PF08268"/>
    </source>
</evidence>
<evidence type="ECO:0000313" key="3">
    <source>
        <dbReference type="EMBL" id="KAL3505732.1"/>
    </source>
</evidence>
<dbReference type="PANTHER" id="PTHR31672">
    <property type="entry name" value="BNACNNG10540D PROTEIN"/>
    <property type="match status" value="1"/>
</dbReference>
<accession>A0ABD2YH99</accession>
<dbReference type="Pfam" id="PF08268">
    <property type="entry name" value="FBA_3"/>
    <property type="match status" value="1"/>
</dbReference>
<dbReference type="InterPro" id="IPR017451">
    <property type="entry name" value="F-box-assoc_interact_dom"/>
</dbReference>
<organism evidence="3 4">
    <name type="scientific">Cinchona calisaya</name>
    <dbReference type="NCBI Taxonomy" id="153742"/>
    <lineage>
        <taxon>Eukaryota</taxon>
        <taxon>Viridiplantae</taxon>
        <taxon>Streptophyta</taxon>
        <taxon>Embryophyta</taxon>
        <taxon>Tracheophyta</taxon>
        <taxon>Spermatophyta</taxon>
        <taxon>Magnoliopsida</taxon>
        <taxon>eudicotyledons</taxon>
        <taxon>Gunneridae</taxon>
        <taxon>Pentapetalae</taxon>
        <taxon>asterids</taxon>
        <taxon>lamiids</taxon>
        <taxon>Gentianales</taxon>
        <taxon>Rubiaceae</taxon>
        <taxon>Cinchonoideae</taxon>
        <taxon>Cinchoneae</taxon>
        <taxon>Cinchona</taxon>
    </lineage>
</organism>
<dbReference type="InterPro" id="IPR013187">
    <property type="entry name" value="F-box-assoc_dom_typ3"/>
</dbReference>
<dbReference type="SUPFAM" id="SSF81383">
    <property type="entry name" value="F-box domain"/>
    <property type="match status" value="1"/>
</dbReference>